<organism evidence="1 2">
    <name type="scientific">Streptomyces solicathayae</name>
    <dbReference type="NCBI Taxonomy" id="3081768"/>
    <lineage>
        <taxon>Bacteria</taxon>
        <taxon>Bacillati</taxon>
        <taxon>Actinomycetota</taxon>
        <taxon>Actinomycetes</taxon>
        <taxon>Kitasatosporales</taxon>
        <taxon>Streptomycetaceae</taxon>
        <taxon>Streptomyces</taxon>
    </lineage>
</organism>
<accession>A0ABZ0LKF4</accession>
<evidence type="ECO:0000313" key="1">
    <source>
        <dbReference type="EMBL" id="WOX19984.1"/>
    </source>
</evidence>
<evidence type="ECO:0000313" key="2">
    <source>
        <dbReference type="Proteomes" id="UP001301731"/>
    </source>
</evidence>
<reference evidence="1 2" key="1">
    <citation type="submission" date="2023-10" db="EMBL/GenBank/DDBJ databases">
        <title>The genome sequence of Streptomyces sp. HUAS YS2.</title>
        <authorList>
            <person name="Mo P."/>
        </authorList>
    </citation>
    <scope>NUCLEOTIDE SEQUENCE [LARGE SCALE GENOMIC DNA]</scope>
    <source>
        <strain evidence="1 2">HUAS YS2</strain>
    </source>
</reference>
<keyword evidence="2" id="KW-1185">Reference proteome</keyword>
<proteinExistence type="predicted"/>
<sequence length="160" mass="17703">MTSQPSEISLQGPHRVRSITFQGTSTVRGWILKVYSISAHTASARQELITAALQAAASVLPSPQTDNRYGVGFVIAHDAADYCFALVDWWQGENEIHQHMFSAPLESPGELRQHQTRAIGCVWELAVTDFERRAWLTHVLANPQGPDIKAYLNAAYEGTV</sequence>
<dbReference type="Proteomes" id="UP001301731">
    <property type="component" value="Chromosome"/>
</dbReference>
<dbReference type="RefSeq" id="WP_318100098.1">
    <property type="nucleotide sequence ID" value="NZ_CP137573.1"/>
</dbReference>
<gene>
    <name evidence="1" type="ORF">R2D22_00640</name>
</gene>
<dbReference type="EMBL" id="CP137573">
    <property type="protein sequence ID" value="WOX19984.1"/>
    <property type="molecule type" value="Genomic_DNA"/>
</dbReference>
<name>A0ABZ0LKF4_9ACTN</name>
<evidence type="ECO:0008006" key="3">
    <source>
        <dbReference type="Google" id="ProtNLM"/>
    </source>
</evidence>
<protein>
    <recommendedName>
        <fullName evidence="3">ABM domain-containing protein</fullName>
    </recommendedName>
</protein>